<dbReference type="InterPro" id="IPR013783">
    <property type="entry name" value="Ig-like_fold"/>
</dbReference>
<evidence type="ECO:0000313" key="15">
    <source>
        <dbReference type="Proteomes" id="UP000504612"/>
    </source>
</evidence>
<dbReference type="RefSeq" id="XP_026546784.1">
    <property type="nucleotide sequence ID" value="XM_026690999.1"/>
</dbReference>
<feature type="chain" id="PRO_5026927890" evidence="13">
    <location>
        <begin position="26"/>
        <end position="443"/>
    </location>
</feature>
<keyword evidence="8" id="KW-1015">Disulfide bond</keyword>
<dbReference type="Pfam" id="PF00129">
    <property type="entry name" value="MHC_I"/>
    <property type="match status" value="1"/>
</dbReference>
<dbReference type="InterPro" id="IPR037055">
    <property type="entry name" value="MHC_I-like_Ag-recog_sf"/>
</dbReference>
<sequence>MGLPRAILGLLAAAAVLLLREGCAGSPSHSLHYYYLEVPEPSQGLPRFVIRGYLDDQPITQYDSLTGTVEPLVSWMEEAEKKTYLALDLVISPDLMKLSELNHPTEGLHIWQVILGCDDRNKGGVFRYGYNGSDFISFENETWVTAQPQAEKVKEKWVGDPDWSQISKDYLEKICIEWLKKYLSYRKKALESTENPRNSSGVAVSAEPPVGKVIHKEVNDSLEVFICQAVGFYPKEIQATWTRDGEACQDETLHRNVAPNSDGTYYLWLSIKINPKERDRFRCHLEHEGLQEPLDLAFKEERATGWQIPVGIVVTVVLALGILFLICWCWRRMTTVCQKTKSSPDNSLLEVHSSSPTSGREENERLLQSSPQSKITLDDRTSYGWWNPQRAVGDSVSTLHRREGKQPPRRRSSLESLDKAGATVRIDGARVAKIGGKIKSFSA</sequence>
<evidence type="ECO:0000256" key="7">
    <source>
        <dbReference type="ARBA" id="ARBA00023136"/>
    </source>
</evidence>
<dbReference type="SMART" id="SM00407">
    <property type="entry name" value="IGc1"/>
    <property type="match status" value="1"/>
</dbReference>
<keyword evidence="9" id="KW-0325">Glycoprotein</keyword>
<keyword evidence="2" id="KW-0490">MHC I</keyword>
<evidence type="ECO:0000256" key="1">
    <source>
        <dbReference type="ARBA" id="ARBA00004479"/>
    </source>
</evidence>
<protein>
    <submittedName>
        <fullName evidence="16">Zinc-alpha-2-glycoprotein-like</fullName>
    </submittedName>
</protein>
<comment type="similarity">
    <text evidence="10">Belongs to the MHC class I family.</text>
</comment>
<evidence type="ECO:0000256" key="5">
    <source>
        <dbReference type="ARBA" id="ARBA00022859"/>
    </source>
</evidence>
<evidence type="ECO:0000256" key="10">
    <source>
        <dbReference type="RuleBase" id="RU004439"/>
    </source>
</evidence>
<dbReference type="InterPro" id="IPR050208">
    <property type="entry name" value="MHC_class-I_related"/>
</dbReference>
<evidence type="ECO:0000259" key="14">
    <source>
        <dbReference type="PROSITE" id="PS50835"/>
    </source>
</evidence>
<dbReference type="GO" id="GO:0002474">
    <property type="term" value="P:antigen processing and presentation of peptide antigen via MHC class I"/>
    <property type="evidence" value="ECO:0007669"/>
    <property type="project" value="UniProtKB-KW"/>
</dbReference>
<accession>A0A6J1W307</accession>
<dbReference type="InterPro" id="IPR011162">
    <property type="entry name" value="MHC_I/II-like_Ag-recog"/>
</dbReference>
<dbReference type="Proteomes" id="UP000504612">
    <property type="component" value="Unplaced"/>
</dbReference>
<dbReference type="GeneID" id="113428443"/>
<dbReference type="GO" id="GO:0006955">
    <property type="term" value="P:immune response"/>
    <property type="evidence" value="ECO:0007669"/>
    <property type="project" value="TreeGrafter"/>
</dbReference>
<dbReference type="Gene3D" id="2.60.40.10">
    <property type="entry name" value="Immunoglobulins"/>
    <property type="match status" value="1"/>
</dbReference>
<feature type="compositionally biased region" description="Basic and acidic residues" evidence="11">
    <location>
        <begin position="400"/>
        <end position="416"/>
    </location>
</feature>
<evidence type="ECO:0000256" key="4">
    <source>
        <dbReference type="ARBA" id="ARBA00022729"/>
    </source>
</evidence>
<keyword evidence="6 12" id="KW-1133">Transmembrane helix</keyword>
<dbReference type="InterPro" id="IPR011161">
    <property type="entry name" value="MHC_I-like_Ag-recog"/>
</dbReference>
<name>A0A6J1W307_9SAUR</name>
<dbReference type="Gene3D" id="3.30.500.10">
    <property type="entry name" value="MHC class I-like antigen recognition-like"/>
    <property type="match status" value="1"/>
</dbReference>
<comment type="subcellular location">
    <subcellularLocation>
        <location evidence="1">Membrane</location>
        <topology evidence="1">Single-pass type I membrane protein</topology>
    </subcellularLocation>
</comment>
<evidence type="ECO:0000256" key="3">
    <source>
        <dbReference type="ARBA" id="ARBA00022692"/>
    </source>
</evidence>
<keyword evidence="5" id="KW-0391">Immunity</keyword>
<dbReference type="InterPro" id="IPR007110">
    <property type="entry name" value="Ig-like_dom"/>
</dbReference>
<dbReference type="SUPFAM" id="SSF54452">
    <property type="entry name" value="MHC antigen-recognition domain"/>
    <property type="match status" value="1"/>
</dbReference>
<evidence type="ECO:0000256" key="11">
    <source>
        <dbReference type="SAM" id="MobiDB-lite"/>
    </source>
</evidence>
<reference evidence="16" key="1">
    <citation type="submission" date="2025-08" db="UniProtKB">
        <authorList>
            <consortium name="RefSeq"/>
        </authorList>
    </citation>
    <scope>IDENTIFICATION</scope>
</reference>
<keyword evidence="7 12" id="KW-0472">Membrane</keyword>
<evidence type="ECO:0000256" key="2">
    <source>
        <dbReference type="ARBA" id="ARBA00022451"/>
    </source>
</evidence>
<dbReference type="InterPro" id="IPR036179">
    <property type="entry name" value="Ig-like_dom_sf"/>
</dbReference>
<gene>
    <name evidence="16" type="primary">LOC113428443</name>
</gene>
<dbReference type="PANTHER" id="PTHR16675">
    <property type="entry name" value="MHC CLASS I-RELATED"/>
    <property type="match status" value="1"/>
</dbReference>
<dbReference type="SUPFAM" id="SSF48726">
    <property type="entry name" value="Immunoglobulin"/>
    <property type="match status" value="1"/>
</dbReference>
<dbReference type="GO" id="GO:0009897">
    <property type="term" value="C:external side of plasma membrane"/>
    <property type="evidence" value="ECO:0007669"/>
    <property type="project" value="TreeGrafter"/>
</dbReference>
<dbReference type="FunFam" id="2.60.40.10:FF:000204">
    <property type="entry name" value="Major histocompatibility complex, class I-related protein"/>
    <property type="match status" value="1"/>
</dbReference>
<feature type="signal peptide" evidence="13">
    <location>
        <begin position="1"/>
        <end position="25"/>
    </location>
</feature>
<keyword evidence="4 13" id="KW-0732">Signal</keyword>
<dbReference type="GO" id="GO:0005615">
    <property type="term" value="C:extracellular space"/>
    <property type="evidence" value="ECO:0007669"/>
    <property type="project" value="TreeGrafter"/>
</dbReference>
<feature type="transmembrane region" description="Helical" evidence="12">
    <location>
        <begin position="306"/>
        <end position="330"/>
    </location>
</feature>
<keyword evidence="3 12" id="KW-0812">Transmembrane</keyword>
<dbReference type="GO" id="GO:0042612">
    <property type="term" value="C:MHC class I protein complex"/>
    <property type="evidence" value="ECO:0007669"/>
    <property type="project" value="UniProtKB-KW"/>
</dbReference>
<feature type="region of interest" description="Disordered" evidence="11">
    <location>
        <begin position="340"/>
        <end position="371"/>
    </location>
</feature>
<evidence type="ECO:0000313" key="16">
    <source>
        <dbReference type="RefSeq" id="XP_026546784.1"/>
    </source>
</evidence>
<evidence type="ECO:0000256" key="9">
    <source>
        <dbReference type="ARBA" id="ARBA00023180"/>
    </source>
</evidence>
<evidence type="ECO:0000256" key="13">
    <source>
        <dbReference type="SAM" id="SignalP"/>
    </source>
</evidence>
<proteinExistence type="inferred from homology"/>
<dbReference type="KEGG" id="nss:113428443"/>
<evidence type="ECO:0000256" key="6">
    <source>
        <dbReference type="ARBA" id="ARBA00022989"/>
    </source>
</evidence>
<keyword evidence="15" id="KW-1185">Reference proteome</keyword>
<dbReference type="PANTHER" id="PTHR16675:SF242">
    <property type="entry name" value="MAJOR HISTOCOMPATIBILITY COMPLEX CLASS I-RELATED GENE PROTEIN"/>
    <property type="match status" value="1"/>
</dbReference>
<organism evidence="15 16">
    <name type="scientific">Notechis scutatus</name>
    <name type="common">mainland tiger snake</name>
    <dbReference type="NCBI Taxonomy" id="8663"/>
    <lineage>
        <taxon>Eukaryota</taxon>
        <taxon>Metazoa</taxon>
        <taxon>Chordata</taxon>
        <taxon>Craniata</taxon>
        <taxon>Vertebrata</taxon>
        <taxon>Euteleostomi</taxon>
        <taxon>Lepidosauria</taxon>
        <taxon>Squamata</taxon>
        <taxon>Bifurcata</taxon>
        <taxon>Unidentata</taxon>
        <taxon>Episquamata</taxon>
        <taxon>Toxicofera</taxon>
        <taxon>Serpentes</taxon>
        <taxon>Colubroidea</taxon>
        <taxon>Elapidae</taxon>
        <taxon>Hydrophiinae</taxon>
        <taxon>Notechis</taxon>
    </lineage>
</organism>
<dbReference type="PRINTS" id="PR01638">
    <property type="entry name" value="MHCCLASSI"/>
</dbReference>
<dbReference type="AlphaFoldDB" id="A0A6J1W307"/>
<dbReference type="InterPro" id="IPR001039">
    <property type="entry name" value="MHC_I_a_a1/a2"/>
</dbReference>
<dbReference type="PROSITE" id="PS50835">
    <property type="entry name" value="IG_LIKE"/>
    <property type="match status" value="1"/>
</dbReference>
<dbReference type="Pfam" id="PF07654">
    <property type="entry name" value="C1-set"/>
    <property type="match status" value="1"/>
</dbReference>
<dbReference type="InterPro" id="IPR003597">
    <property type="entry name" value="Ig_C1-set"/>
</dbReference>
<feature type="compositionally biased region" description="Polar residues" evidence="11">
    <location>
        <begin position="340"/>
        <end position="358"/>
    </location>
</feature>
<feature type="domain" description="Ig-like" evidence="14">
    <location>
        <begin position="208"/>
        <end position="297"/>
    </location>
</feature>
<evidence type="ECO:0000256" key="12">
    <source>
        <dbReference type="SAM" id="Phobius"/>
    </source>
</evidence>
<evidence type="ECO:0000256" key="8">
    <source>
        <dbReference type="ARBA" id="ARBA00023157"/>
    </source>
</evidence>
<feature type="region of interest" description="Disordered" evidence="11">
    <location>
        <begin position="396"/>
        <end position="416"/>
    </location>
</feature>